<dbReference type="InterPro" id="IPR051105">
    <property type="entry name" value="WWC/KIBRA_Hippo_Reg"/>
</dbReference>
<dbReference type="InterPro" id="IPR056440">
    <property type="entry name" value="Zn-ribbon_GIR1"/>
</dbReference>
<dbReference type="EMBL" id="OZ020105">
    <property type="protein sequence ID" value="CAK9256882.1"/>
    <property type="molecule type" value="Genomic_DNA"/>
</dbReference>
<feature type="domain" description="GIR1-like zinc ribbon" evidence="2">
    <location>
        <begin position="472"/>
        <end position="505"/>
    </location>
</feature>
<feature type="compositionally biased region" description="Low complexity" evidence="1">
    <location>
        <begin position="376"/>
        <end position="390"/>
    </location>
</feature>
<gene>
    <name evidence="3" type="ORF">CSSPJE1EN1_LOCUS2360</name>
</gene>
<evidence type="ECO:0000313" key="3">
    <source>
        <dbReference type="EMBL" id="CAK9256882.1"/>
    </source>
</evidence>
<dbReference type="Proteomes" id="UP001497444">
    <property type="component" value="Chromosome 10"/>
</dbReference>
<feature type="region of interest" description="Disordered" evidence="1">
    <location>
        <begin position="269"/>
        <end position="304"/>
    </location>
</feature>
<dbReference type="PANTHER" id="PTHR14791:SF29">
    <property type="entry name" value="PROTEIN KIBRA"/>
    <property type="match status" value="1"/>
</dbReference>
<proteinExistence type="predicted"/>
<dbReference type="Pfam" id="PF24747">
    <property type="entry name" value="Zn-ribbon_GIR1"/>
    <property type="match status" value="1"/>
</dbReference>
<evidence type="ECO:0000313" key="4">
    <source>
        <dbReference type="Proteomes" id="UP001497444"/>
    </source>
</evidence>
<feature type="region of interest" description="Disordered" evidence="1">
    <location>
        <begin position="345"/>
        <end position="390"/>
    </location>
</feature>
<accession>A0ABP0VR11</accession>
<evidence type="ECO:0000256" key="1">
    <source>
        <dbReference type="SAM" id="MobiDB-lite"/>
    </source>
</evidence>
<feature type="compositionally biased region" description="Low complexity" evidence="1">
    <location>
        <begin position="285"/>
        <end position="304"/>
    </location>
</feature>
<evidence type="ECO:0000259" key="2">
    <source>
        <dbReference type="Pfam" id="PF24747"/>
    </source>
</evidence>
<name>A0ABP0VR11_9BRYO</name>
<feature type="compositionally biased region" description="Polar residues" evidence="1">
    <location>
        <begin position="357"/>
        <end position="366"/>
    </location>
</feature>
<reference evidence="3" key="1">
    <citation type="submission" date="2024-02" db="EMBL/GenBank/DDBJ databases">
        <authorList>
            <consortium name="ELIXIR-Norway"/>
            <consortium name="Elixir Norway"/>
        </authorList>
    </citation>
    <scope>NUCLEOTIDE SEQUENCE</scope>
</reference>
<dbReference type="PANTHER" id="PTHR14791">
    <property type="entry name" value="BOMB/KIRA PROTEINS"/>
    <property type="match status" value="1"/>
</dbReference>
<organism evidence="3 4">
    <name type="scientific">Sphagnum jensenii</name>
    <dbReference type="NCBI Taxonomy" id="128206"/>
    <lineage>
        <taxon>Eukaryota</taxon>
        <taxon>Viridiplantae</taxon>
        <taxon>Streptophyta</taxon>
        <taxon>Embryophyta</taxon>
        <taxon>Bryophyta</taxon>
        <taxon>Sphagnophytina</taxon>
        <taxon>Sphagnopsida</taxon>
        <taxon>Sphagnales</taxon>
        <taxon>Sphagnaceae</taxon>
        <taxon>Sphagnum</taxon>
    </lineage>
</organism>
<protein>
    <recommendedName>
        <fullName evidence="2">GIR1-like zinc ribbon domain-containing protein</fullName>
    </recommendedName>
</protein>
<sequence length="540" mass="56899">MEVAWRGPADDHRQLSCAGAVFEMKKERRSTAWGVDAQKVVQLMMGQLQYSADSSTNTAAVAAACCTGAAGDDVTLDLLGGAAGDQDVGPSMRRSIISDGCTSGGTSTEFDLMELDPEQPRLPFDWRKCLDLKTGKMSFVNRTTGITLDNDPRKQGQPPQLQIDVVAPLAVHHVLEPGPSSSSSPPRRAHEFLRSKKYEILREENYLKASSTSSSSSEYGSPRIKLAKRENLVSFSNIGTQQWSLGLHEDHTDMSLVVKDTQLASEIMNEETERSNPKLDLNLTAGAGSPRAAAPRGQQQQQEQSVCTMEMVQRALRLTTDHHQAQLILQDRKKRELPAAPADHVVVPKPSDASPPAFSSLTTSGAARSEQPAAWSLGSPSTSNNSSSACCISSDPDPLLDANQGSGAGGAVVHQGAGAAAVLDDCSLVTGGKTLSTAAAGDVADGTESKMSIINTADDQQTAAAAISGAALVMGACTRCLMYVILDKSNCKCPRCGSEAALVDFAANNRSTTSTTTTLTCTASGISTTSAAVKRPRVEA</sequence>
<keyword evidence="4" id="KW-1185">Reference proteome</keyword>